<dbReference type="InterPro" id="IPR036188">
    <property type="entry name" value="FAD/NAD-bd_sf"/>
</dbReference>
<gene>
    <name evidence="5" type="primary">rdmE_3</name>
    <name evidence="5" type="ORF">NRB20_60470</name>
</gene>
<evidence type="ECO:0000256" key="3">
    <source>
        <dbReference type="ARBA" id="ARBA00022827"/>
    </source>
</evidence>
<dbReference type="Gene3D" id="3.30.9.10">
    <property type="entry name" value="D-Amino Acid Oxidase, subunit A, domain 2"/>
    <property type="match status" value="1"/>
</dbReference>
<organism evidence="5 6">
    <name type="scientific">Nocardia macrotermitis</name>
    <dbReference type="NCBI Taxonomy" id="2585198"/>
    <lineage>
        <taxon>Bacteria</taxon>
        <taxon>Bacillati</taxon>
        <taxon>Actinomycetota</taxon>
        <taxon>Actinomycetes</taxon>
        <taxon>Mycobacteriales</taxon>
        <taxon>Nocardiaceae</taxon>
        <taxon>Nocardia</taxon>
    </lineage>
</organism>
<keyword evidence="5" id="KW-0560">Oxidoreductase</keyword>
<dbReference type="PANTHER" id="PTHR43004">
    <property type="entry name" value="TRK SYSTEM POTASSIUM UPTAKE PROTEIN"/>
    <property type="match status" value="1"/>
</dbReference>
<dbReference type="GO" id="GO:0071949">
    <property type="term" value="F:FAD binding"/>
    <property type="evidence" value="ECO:0007669"/>
    <property type="project" value="InterPro"/>
</dbReference>
<dbReference type="Pfam" id="PF01494">
    <property type="entry name" value="FAD_binding_3"/>
    <property type="match status" value="1"/>
</dbReference>
<proteinExistence type="predicted"/>
<dbReference type="AlphaFoldDB" id="A0A7K0DAV6"/>
<dbReference type="OrthoDB" id="8670884at2"/>
<dbReference type="Pfam" id="PF21274">
    <property type="entry name" value="Rng_hyd_C"/>
    <property type="match status" value="1"/>
</dbReference>
<dbReference type="PANTHER" id="PTHR43004:SF19">
    <property type="entry name" value="BINDING MONOOXYGENASE, PUTATIVE (JCVI)-RELATED"/>
    <property type="match status" value="1"/>
</dbReference>
<dbReference type="InterPro" id="IPR050641">
    <property type="entry name" value="RIFMO-like"/>
</dbReference>
<evidence type="ECO:0000256" key="1">
    <source>
        <dbReference type="ARBA" id="ARBA00001974"/>
    </source>
</evidence>
<evidence type="ECO:0000256" key="2">
    <source>
        <dbReference type="ARBA" id="ARBA00022630"/>
    </source>
</evidence>
<dbReference type="Gene3D" id="3.40.30.120">
    <property type="match status" value="1"/>
</dbReference>
<dbReference type="SUPFAM" id="SSF51905">
    <property type="entry name" value="FAD/NAD(P)-binding domain"/>
    <property type="match status" value="1"/>
</dbReference>
<comment type="cofactor">
    <cofactor evidence="1">
        <name>FAD</name>
        <dbReference type="ChEBI" id="CHEBI:57692"/>
    </cofactor>
</comment>
<dbReference type="InterPro" id="IPR002938">
    <property type="entry name" value="FAD-bd"/>
</dbReference>
<evidence type="ECO:0000313" key="5">
    <source>
        <dbReference type="EMBL" id="MQY22923.1"/>
    </source>
</evidence>
<name>A0A7K0DAV6_9NOCA</name>
<reference evidence="5 6" key="1">
    <citation type="submission" date="2019-10" db="EMBL/GenBank/DDBJ databases">
        <title>Nocardia macrotermitis sp. nov. and Nocardia aurantia sp. nov., isolated from the gut of fungus growing-termite Macrotermes natalensis.</title>
        <authorList>
            <person name="Benndorf R."/>
            <person name="Schwitalla J."/>
            <person name="Martin K."/>
            <person name="De Beer W."/>
            <person name="Kaster A.-K."/>
            <person name="Vollmers J."/>
            <person name="Poulsen M."/>
            <person name="Beemelmanns C."/>
        </authorList>
    </citation>
    <scope>NUCLEOTIDE SEQUENCE [LARGE SCALE GENOMIC DNA]</scope>
    <source>
        <strain evidence="5 6">RB20</strain>
    </source>
</reference>
<dbReference type="RefSeq" id="WP_153414743.1">
    <property type="nucleotide sequence ID" value="NZ_WEGK01000016.1"/>
</dbReference>
<evidence type="ECO:0000313" key="6">
    <source>
        <dbReference type="Proteomes" id="UP000438448"/>
    </source>
</evidence>
<protein>
    <submittedName>
        <fullName evidence="5">Aklavinone 12-hydroxylase RdmE</fullName>
        <ecNumber evidence="5">1.14.13.180</ecNumber>
    </submittedName>
</protein>
<evidence type="ECO:0000259" key="4">
    <source>
        <dbReference type="Pfam" id="PF01494"/>
    </source>
</evidence>
<dbReference type="Gene3D" id="3.50.50.60">
    <property type="entry name" value="FAD/NAD(P)-binding domain"/>
    <property type="match status" value="1"/>
</dbReference>
<keyword evidence="2" id="KW-0285">Flavoprotein</keyword>
<dbReference type="EMBL" id="WEGK01000016">
    <property type="protein sequence ID" value="MQY22923.1"/>
    <property type="molecule type" value="Genomic_DNA"/>
</dbReference>
<feature type="domain" description="FAD-binding" evidence="4">
    <location>
        <begin position="7"/>
        <end position="357"/>
    </location>
</feature>
<dbReference type="EC" id="1.14.13.180" evidence="5"/>
<comment type="caution">
    <text evidence="5">The sequence shown here is derived from an EMBL/GenBank/DDBJ whole genome shotgun (WGS) entry which is preliminary data.</text>
</comment>
<sequence length="539" mass="57260">MSTEQHVPVLVVGGGMVGLSAALLLEYHGVPYVLVEKRAAMSVLPRSRGVHTRSAEIFRQIGVGARLEQVAATALAKGKFGGAWRGSALTDARPLDLSHVAAAMAAADPSPANFLFLPQVLLEPVLADLARSRGGDLRFGVELTDFHDDGDAVHATLRAADGTETILRADYLVAADGAASTVRRALGIGGWELPPTHHLINVFAHTDLTGILGGQSFSQCEISGERVRGLVLSKNNTDEWSFHIEYDPDVETLADYPERRCVELIREMVGAPELEVEVLARSAWDTGVFVADEYRRGRVFLAGDAAHRHAPWGGYNGNTGIADAHNLAWKLAAVLSGAAGPALLDSYVAERRPRALVAAEQARLGTDFLARYGIETPDNAADVARRLDIGDVMVRYRYSSSAVAAESSAPLQVPELKGQNGTRIPHRWVDAAETVSTLDLCGPGFALLVAGTSAPWRDAAARAQRETGIELAVHALPEGDWSTSTDLPAGGALLVRPDMHVAARSDTGLTPASLTDTLRIVTGLAVKADVAVDVPMQSV</sequence>
<dbReference type="Proteomes" id="UP000438448">
    <property type="component" value="Unassembled WGS sequence"/>
</dbReference>
<keyword evidence="6" id="KW-1185">Reference proteome</keyword>
<dbReference type="GO" id="GO:0016709">
    <property type="term" value="F:oxidoreductase activity, acting on paired donors, with incorporation or reduction of molecular oxygen, NAD(P)H as one donor, and incorporation of one atom of oxygen"/>
    <property type="evidence" value="ECO:0007669"/>
    <property type="project" value="UniProtKB-ARBA"/>
</dbReference>
<dbReference type="PRINTS" id="PR00420">
    <property type="entry name" value="RNGMNOXGNASE"/>
</dbReference>
<accession>A0A7K0DAV6</accession>
<keyword evidence="3" id="KW-0274">FAD</keyword>